<dbReference type="CDD" id="cd03822">
    <property type="entry name" value="GT4_mannosyltransferase-like"/>
    <property type="match status" value="1"/>
</dbReference>
<dbReference type="InterPro" id="IPR001296">
    <property type="entry name" value="Glyco_trans_1"/>
</dbReference>
<name>A0A328WXN7_9FLAO</name>
<evidence type="ECO:0000259" key="1">
    <source>
        <dbReference type="Pfam" id="PF00534"/>
    </source>
</evidence>
<dbReference type="Pfam" id="PF00534">
    <property type="entry name" value="Glycos_transf_1"/>
    <property type="match status" value="1"/>
</dbReference>
<keyword evidence="4" id="KW-1185">Reference proteome</keyword>
<dbReference type="PANTHER" id="PTHR12526:SF572">
    <property type="entry name" value="BLL5144 PROTEIN"/>
    <property type="match status" value="1"/>
</dbReference>
<evidence type="ECO:0000313" key="3">
    <source>
        <dbReference type="EMBL" id="RAR49876.1"/>
    </source>
</evidence>
<gene>
    <name evidence="3" type="ORF">B0I10_103299</name>
</gene>
<organism evidence="3 4">
    <name type="scientific">Flavobacterium lacus</name>
    <dbReference type="NCBI Taxonomy" id="1353778"/>
    <lineage>
        <taxon>Bacteria</taxon>
        <taxon>Pseudomonadati</taxon>
        <taxon>Bacteroidota</taxon>
        <taxon>Flavobacteriia</taxon>
        <taxon>Flavobacteriales</taxon>
        <taxon>Flavobacteriaceae</taxon>
        <taxon>Flavobacterium</taxon>
    </lineage>
</organism>
<dbReference type="Proteomes" id="UP000249518">
    <property type="component" value="Unassembled WGS sequence"/>
</dbReference>
<sequence length="798" mass="90442">MKAINYPDYTFKLMVHQEIAESMVKGRENKTATMNQTNLIPFPKKELPEILFITTYPPRECGIATYTQDLKNAIQEKFGKTFSLKIGAVNTVDSDFQYPDEVKYCIQTDEINHFVQLANIINTDKNIAVIFLQHEFGLFGGENGNNILKLMAHLKKPIITTLHTVLPNPNSKLKKVVRQIADYSNTVIVMTNTSAALLQFDYGIAKQKIEVIPHGTHLVCSDTTTKNKIHLADRIILSTFGLLSDGKSIETAIEALPRIVKEFPNVIYLIIGKTHPEVLKREGERYRNSLYERVVELGLQNNVRFINRYLTLNELMDYLQRTKIYLFTSKDPNQAVSGTLAYAMANGCPVISTPIPHAKELVDGAGVNFDFQNAEQLADATIKLLHNPKLLKEMRLNALHKISPTSWQNAAIAHIDLTKSLLTKRKVDIKYQLPPISLDHIKRLTTKNGMIQFSRISTPDFNSGYTLDDNARALIAIAKHYELLRDSADLELITTYLDFIIFCQQEDGRFLNYVDFKGDFFSKNSSENLEDSNGRAVWALGEFSAYQDLFSPDLIEKANLALERALVSIGSFHSPRAIGFAIKGLYFYNLNKESLAVKNLIIDLADNLVSKFRGVSDKKWKWFENYLTYANSVLPEAMLYAAKSSGNEIYQKIAKSSFDFLLSIIFKNQQIKVVSNQGWHHKGGTVNSFGEQSIDVAYTILALKTFYKTFKEKEYQEKMETAFDWFLGKNHLHQIVYNPITGGCHDGLEKYNVNLNQGAESTVSYLMARLVFLEKGKLKASVRSYAKAPRKSVKLTTK</sequence>
<reference evidence="3 4" key="1">
    <citation type="submission" date="2018-06" db="EMBL/GenBank/DDBJ databases">
        <title>Genomic Encyclopedia of Type Strains, Phase III (KMG-III): the genomes of soil and plant-associated and newly described type strains.</title>
        <authorList>
            <person name="Whitman W."/>
        </authorList>
    </citation>
    <scope>NUCLEOTIDE SEQUENCE [LARGE SCALE GENOMIC DNA]</scope>
    <source>
        <strain evidence="3 4">CGMCC 1.12504</strain>
    </source>
</reference>
<dbReference type="Pfam" id="PF13439">
    <property type="entry name" value="Glyco_transf_4"/>
    <property type="match status" value="1"/>
</dbReference>
<evidence type="ECO:0000313" key="4">
    <source>
        <dbReference type="Proteomes" id="UP000249518"/>
    </source>
</evidence>
<comment type="caution">
    <text evidence="3">The sequence shown here is derived from an EMBL/GenBank/DDBJ whole genome shotgun (WGS) entry which is preliminary data.</text>
</comment>
<dbReference type="SUPFAM" id="SSF48208">
    <property type="entry name" value="Six-hairpin glycosidases"/>
    <property type="match status" value="2"/>
</dbReference>
<feature type="domain" description="Glycosyl transferase family 1" evidence="1">
    <location>
        <begin position="233"/>
        <end position="398"/>
    </location>
</feature>
<keyword evidence="3" id="KW-0808">Transferase</keyword>
<proteinExistence type="predicted"/>
<dbReference type="RefSeq" id="WP_112085305.1">
    <property type="nucleotide sequence ID" value="NZ_QLSV01000003.1"/>
</dbReference>
<dbReference type="InterPro" id="IPR028098">
    <property type="entry name" value="Glyco_trans_4-like_N"/>
</dbReference>
<dbReference type="InterPro" id="IPR008928">
    <property type="entry name" value="6-hairpin_glycosidase_sf"/>
</dbReference>
<feature type="domain" description="Glycosyltransferase subfamily 4-like N-terminal" evidence="2">
    <location>
        <begin position="147"/>
        <end position="216"/>
    </location>
</feature>
<dbReference type="EMBL" id="QLSV01000003">
    <property type="protein sequence ID" value="RAR49876.1"/>
    <property type="molecule type" value="Genomic_DNA"/>
</dbReference>
<dbReference type="PANTHER" id="PTHR12526">
    <property type="entry name" value="GLYCOSYLTRANSFERASE"/>
    <property type="match status" value="1"/>
</dbReference>
<dbReference type="OrthoDB" id="9765330at2"/>
<dbReference type="SUPFAM" id="SSF53756">
    <property type="entry name" value="UDP-Glycosyltransferase/glycogen phosphorylase"/>
    <property type="match status" value="1"/>
</dbReference>
<evidence type="ECO:0000259" key="2">
    <source>
        <dbReference type="Pfam" id="PF13439"/>
    </source>
</evidence>
<dbReference type="GO" id="GO:0005975">
    <property type="term" value="P:carbohydrate metabolic process"/>
    <property type="evidence" value="ECO:0007669"/>
    <property type="project" value="InterPro"/>
</dbReference>
<dbReference type="GO" id="GO:0016757">
    <property type="term" value="F:glycosyltransferase activity"/>
    <property type="evidence" value="ECO:0007669"/>
    <property type="project" value="InterPro"/>
</dbReference>
<dbReference type="AlphaFoldDB" id="A0A328WXN7"/>
<protein>
    <submittedName>
        <fullName evidence="3">Glycosyltransferase involved in cell wall biosynthesis</fullName>
    </submittedName>
</protein>
<accession>A0A328WXN7</accession>
<dbReference type="Gene3D" id="3.40.50.2000">
    <property type="entry name" value="Glycogen Phosphorylase B"/>
    <property type="match status" value="2"/>
</dbReference>